<dbReference type="EMBL" id="BEXD01003861">
    <property type="protein sequence ID" value="GBC02973.1"/>
    <property type="molecule type" value="Genomic_DNA"/>
</dbReference>
<proteinExistence type="predicted"/>
<evidence type="ECO:0000313" key="2">
    <source>
        <dbReference type="Proteomes" id="UP000247702"/>
    </source>
</evidence>
<dbReference type="AlphaFoldDB" id="A0A2Z6RPZ0"/>
<organism evidence="1 2">
    <name type="scientific">Rhizophagus clarus</name>
    <dbReference type="NCBI Taxonomy" id="94130"/>
    <lineage>
        <taxon>Eukaryota</taxon>
        <taxon>Fungi</taxon>
        <taxon>Fungi incertae sedis</taxon>
        <taxon>Mucoromycota</taxon>
        <taxon>Glomeromycotina</taxon>
        <taxon>Glomeromycetes</taxon>
        <taxon>Glomerales</taxon>
        <taxon>Glomeraceae</taxon>
        <taxon>Rhizophagus</taxon>
    </lineage>
</organism>
<keyword evidence="2" id="KW-1185">Reference proteome</keyword>
<reference evidence="1 2" key="1">
    <citation type="submission" date="2017-11" db="EMBL/GenBank/DDBJ databases">
        <title>The genome of Rhizophagus clarus HR1 reveals common genetic basis of auxotrophy among arbuscular mycorrhizal fungi.</title>
        <authorList>
            <person name="Kobayashi Y."/>
        </authorList>
    </citation>
    <scope>NUCLEOTIDE SEQUENCE [LARGE SCALE GENOMIC DNA]</scope>
    <source>
        <strain evidence="1 2">HR1</strain>
    </source>
</reference>
<name>A0A2Z6RPZ0_9GLOM</name>
<gene>
    <name evidence="1" type="ORF">RclHR1_04910006</name>
</gene>
<dbReference type="Proteomes" id="UP000247702">
    <property type="component" value="Unassembled WGS sequence"/>
</dbReference>
<sequence length="69" mass="7918">MFQIKINIMDKVDKVDKDNASAIDPVVVLNLNKFLLLSNIDSIISYFLSIRVVYSATRYIFFCATELLN</sequence>
<accession>A0A2Z6RPZ0</accession>
<evidence type="ECO:0000313" key="1">
    <source>
        <dbReference type="EMBL" id="GBC02973.1"/>
    </source>
</evidence>
<protein>
    <submittedName>
        <fullName evidence="1">Uncharacterized protein</fullName>
    </submittedName>
</protein>
<comment type="caution">
    <text evidence="1">The sequence shown here is derived from an EMBL/GenBank/DDBJ whole genome shotgun (WGS) entry which is preliminary data.</text>
</comment>